<dbReference type="AlphaFoldDB" id="U9TL99"/>
<dbReference type="EMBL" id="KI289443">
    <property type="protein sequence ID" value="ESA08222.1"/>
    <property type="molecule type" value="Genomic_DNA"/>
</dbReference>
<gene>
    <name evidence="1" type="ORF">GLOINDRAFT_98396</name>
</gene>
<evidence type="ECO:0000313" key="1">
    <source>
        <dbReference type="EMBL" id="ESA08222.1"/>
    </source>
</evidence>
<reference evidence="1" key="1">
    <citation type="submission" date="2013-07" db="EMBL/GenBank/DDBJ databases">
        <title>The genome of an arbuscular mycorrhizal fungus provides insights into the evolution of the oldest plant symbiosis.</title>
        <authorList>
            <consortium name="DOE Joint Genome Institute"/>
            <person name="Tisserant E."/>
            <person name="Malbreil M."/>
            <person name="Kuo A."/>
            <person name="Kohler A."/>
            <person name="Symeonidi A."/>
            <person name="Balestrini R."/>
            <person name="Charron P."/>
            <person name="Duensing N."/>
            <person name="Frei-dit-Frey N."/>
            <person name="Gianinazzi-Pearson V."/>
            <person name="Gilbert B."/>
            <person name="Handa Y."/>
            <person name="Hijri M."/>
            <person name="Kaul R."/>
            <person name="Kawaguchi M."/>
            <person name="Krajinski F."/>
            <person name="Lammers P."/>
            <person name="Lapierre D."/>
            <person name="Masclaux F.G."/>
            <person name="Murat C."/>
            <person name="Morin E."/>
            <person name="Ndikumana S."/>
            <person name="Pagni M."/>
            <person name="Petitpierre D."/>
            <person name="Requena N."/>
            <person name="Rosikiewicz P."/>
            <person name="Riley R."/>
            <person name="Saito K."/>
            <person name="San Clemente H."/>
            <person name="Shapiro H."/>
            <person name="van Tuinen D."/>
            <person name="Becard G."/>
            <person name="Bonfante P."/>
            <person name="Paszkowski U."/>
            <person name="Shachar-Hill Y."/>
            <person name="Young J.P."/>
            <person name="Sanders I.R."/>
            <person name="Henrissat B."/>
            <person name="Rensing S.A."/>
            <person name="Grigoriev I.V."/>
            <person name="Corradi N."/>
            <person name="Roux C."/>
            <person name="Martin F."/>
        </authorList>
    </citation>
    <scope>NUCLEOTIDE SEQUENCE</scope>
    <source>
        <strain evidence="1">DAOM 197198</strain>
    </source>
</reference>
<protein>
    <submittedName>
        <fullName evidence="1">Uncharacterized protein</fullName>
    </submittedName>
</protein>
<name>U9TL99_RHIID</name>
<proteinExistence type="predicted"/>
<dbReference type="HOGENOM" id="CLU_2086042_0_0_1"/>
<sequence length="117" mass="14487">MNLKRNSASAIVLTFSRNAFFFNETLQGLYLKKLVFQVRLQNFKIKHDRFFLFRVFHLFQMNELQEKNVVDYKITINNFLSYWDYRMIIISRYDFKFQIQSLEIVFRPFYNPFLDRV</sequence>
<accession>U9TL99</accession>
<organism evidence="1">
    <name type="scientific">Rhizophagus irregularis (strain DAOM 181602 / DAOM 197198 / MUCL 43194)</name>
    <name type="common">Arbuscular mycorrhizal fungus</name>
    <name type="synonym">Glomus intraradices</name>
    <dbReference type="NCBI Taxonomy" id="747089"/>
    <lineage>
        <taxon>Eukaryota</taxon>
        <taxon>Fungi</taxon>
        <taxon>Fungi incertae sedis</taxon>
        <taxon>Mucoromycota</taxon>
        <taxon>Glomeromycotina</taxon>
        <taxon>Glomeromycetes</taxon>
        <taxon>Glomerales</taxon>
        <taxon>Glomeraceae</taxon>
        <taxon>Rhizophagus</taxon>
    </lineage>
</organism>